<sequence>MNRLKDKVVIITGAGSGQGATEARLFAAEGAKLILTDINAEAGEQVAREIGDQAIFVKHDVSREADWQQVVAAALDKFGRVDVLINNAGIYAQGRFQEADVESFDRFFEVNARGTFLGMKAVQEPMLKAGGGSIVNISSLVGTRGMANAFSYSTSKWMVRGISKCAAVDLAESNIRVNAILPGLIDTPMIRVNKPEFLEAFTQSIPAKRLGTTEDIAHAALYLASDESAYIMGAEIAVCGAVGA</sequence>
<comment type="catalytic activity">
    <reaction evidence="2">
        <text>2,5-dichlorocyclohexa-2,5-dien-1,4-diol + NAD(+) = 2,5-dichlorohydroquinone + NADH + H(+)</text>
        <dbReference type="Rhea" id="RHEA:15741"/>
        <dbReference type="ChEBI" id="CHEBI:15378"/>
        <dbReference type="ChEBI" id="CHEBI:27545"/>
        <dbReference type="ChEBI" id="CHEBI:28975"/>
        <dbReference type="ChEBI" id="CHEBI:57540"/>
        <dbReference type="ChEBI" id="CHEBI:57945"/>
    </reaction>
</comment>
<evidence type="ECO:0000256" key="2">
    <source>
        <dbReference type="ARBA" id="ARBA00051383"/>
    </source>
</evidence>
<keyword evidence="3" id="KW-0560">Oxidoreductase</keyword>
<dbReference type="FunFam" id="3.40.50.720:FF:000084">
    <property type="entry name" value="Short-chain dehydrogenase reductase"/>
    <property type="match status" value="1"/>
</dbReference>
<protein>
    <submittedName>
        <fullName evidence="3">3-alpha-(Or 20-beta)-hydroxysteroid dehydrogenase</fullName>
        <ecNumber evidence="3">1.1.1.53</ecNumber>
    </submittedName>
</protein>
<dbReference type="EMBL" id="JFHR01000016">
    <property type="protein sequence ID" value="KEQ53911.1"/>
    <property type="molecule type" value="Genomic_DNA"/>
</dbReference>
<dbReference type="GO" id="GO:0018502">
    <property type="term" value="F:2,5-dichloro-2,5-cyclohexadiene-1,4-diol dehydrogenase activity"/>
    <property type="evidence" value="ECO:0007669"/>
    <property type="project" value="RHEA"/>
</dbReference>
<dbReference type="PANTHER" id="PTHR42820:SF1">
    <property type="entry name" value="SHORT-CHAIN DEHYDROGENASE_REDUCTASE FAMILY PROTEIN"/>
    <property type="match status" value="1"/>
</dbReference>
<dbReference type="Gene3D" id="3.40.50.720">
    <property type="entry name" value="NAD(P)-binding Rossmann-like Domain"/>
    <property type="match status" value="1"/>
</dbReference>
<comment type="similarity">
    <text evidence="1">Belongs to the short-chain dehydrogenases/reductases (SDR) family.</text>
</comment>
<dbReference type="NCBIfam" id="NF005559">
    <property type="entry name" value="PRK07231.1"/>
    <property type="match status" value="1"/>
</dbReference>
<dbReference type="Pfam" id="PF13561">
    <property type="entry name" value="adh_short_C2"/>
    <property type="match status" value="1"/>
</dbReference>
<gene>
    <name evidence="3" type="ORF">BV95_01783</name>
</gene>
<dbReference type="InterPro" id="IPR002347">
    <property type="entry name" value="SDR_fam"/>
</dbReference>
<dbReference type="AlphaFoldDB" id="A0A081RFD8"/>
<dbReference type="Proteomes" id="UP000028411">
    <property type="component" value="Unassembled WGS sequence"/>
</dbReference>
<accession>A0A081RFD8</accession>
<dbReference type="EC" id="1.1.1.53" evidence="3"/>
<dbReference type="SUPFAM" id="SSF51735">
    <property type="entry name" value="NAD(P)-binding Rossmann-fold domains"/>
    <property type="match status" value="1"/>
</dbReference>
<dbReference type="eggNOG" id="COG1028">
    <property type="taxonomic scope" value="Bacteria"/>
</dbReference>
<evidence type="ECO:0000313" key="4">
    <source>
        <dbReference type="Proteomes" id="UP000028411"/>
    </source>
</evidence>
<evidence type="ECO:0000256" key="1">
    <source>
        <dbReference type="ARBA" id="ARBA00006484"/>
    </source>
</evidence>
<evidence type="ECO:0000313" key="3">
    <source>
        <dbReference type="EMBL" id="KEQ53911.1"/>
    </source>
</evidence>
<dbReference type="PRINTS" id="PR00080">
    <property type="entry name" value="SDRFAMILY"/>
</dbReference>
<comment type="caution">
    <text evidence="3">The sequence shown here is derived from an EMBL/GenBank/DDBJ whole genome shotgun (WGS) entry which is preliminary data.</text>
</comment>
<proteinExistence type="inferred from homology"/>
<name>A0A081RFD8_SPHCR</name>
<dbReference type="GO" id="GO:0047044">
    <property type="term" value="F:androstan-3-alpha,17-beta-diol dehydrogenase (NAD+) activity"/>
    <property type="evidence" value="ECO:0007669"/>
    <property type="project" value="UniProtKB-EC"/>
</dbReference>
<dbReference type="RefSeq" id="WP_037450212.1">
    <property type="nucleotide sequence ID" value="NZ_JFHR01000016.1"/>
</dbReference>
<reference evidence="3 4" key="1">
    <citation type="submission" date="2014-02" db="EMBL/GenBank/DDBJ databases">
        <title>Whole genome sequence of Sphingobium chlorophenolicum NBRC 16172.</title>
        <authorList>
            <person name="Gan H.M."/>
            <person name="Gan H.Y."/>
            <person name="Chew T.H."/>
            <person name="Savka M.A."/>
        </authorList>
    </citation>
    <scope>NUCLEOTIDE SEQUENCE [LARGE SCALE GENOMIC DNA]</scope>
    <source>
        <strain evidence="3 4">NBRC 16172</strain>
    </source>
</reference>
<dbReference type="OrthoDB" id="5457012at2"/>
<dbReference type="InterPro" id="IPR036291">
    <property type="entry name" value="NAD(P)-bd_dom_sf"/>
</dbReference>
<organism evidence="3 4">
    <name type="scientific">Sphingobium chlorophenolicum</name>
    <dbReference type="NCBI Taxonomy" id="46429"/>
    <lineage>
        <taxon>Bacteria</taxon>
        <taxon>Pseudomonadati</taxon>
        <taxon>Pseudomonadota</taxon>
        <taxon>Alphaproteobacteria</taxon>
        <taxon>Sphingomonadales</taxon>
        <taxon>Sphingomonadaceae</taxon>
        <taxon>Sphingobium</taxon>
    </lineage>
</organism>
<dbReference type="PRINTS" id="PR00081">
    <property type="entry name" value="GDHRDH"/>
</dbReference>
<dbReference type="PANTHER" id="PTHR42820">
    <property type="entry name" value="SHORT-CHAIN DEHYDROGENASE REDUCTASE"/>
    <property type="match status" value="1"/>
</dbReference>
<dbReference type="PATRIC" id="fig|46429.4.peg.1751"/>